<evidence type="ECO:0000256" key="4">
    <source>
        <dbReference type="ARBA" id="ARBA00022842"/>
    </source>
</evidence>
<comment type="similarity">
    <text evidence="2">Belongs to the HAD-like hydrolase superfamily. CbbY/CbbZ/Gph/YieH family.</text>
</comment>
<keyword evidence="7" id="KW-1185">Reference proteome</keyword>
<protein>
    <submittedName>
        <fullName evidence="6">HAD family phosphatase</fullName>
    </submittedName>
</protein>
<dbReference type="PANTHER" id="PTHR46193:SF10">
    <property type="entry name" value="6-PHOSPHOGLUCONATE PHOSPHATASE"/>
    <property type="match status" value="1"/>
</dbReference>
<dbReference type="RefSeq" id="WP_234518686.1">
    <property type="nucleotide sequence ID" value="NZ_BAAAUF010000050.1"/>
</dbReference>
<keyword evidence="4" id="KW-0460">Magnesium</keyword>
<comment type="cofactor">
    <cofactor evidence="1">
        <name>Mg(2+)</name>
        <dbReference type="ChEBI" id="CHEBI:18420"/>
    </cofactor>
</comment>
<dbReference type="Pfam" id="PF13419">
    <property type="entry name" value="HAD_2"/>
    <property type="match status" value="1"/>
</dbReference>
<dbReference type="InterPro" id="IPR023214">
    <property type="entry name" value="HAD_sf"/>
</dbReference>
<dbReference type="Gene3D" id="1.10.150.240">
    <property type="entry name" value="Putative phosphatase, domain 2"/>
    <property type="match status" value="1"/>
</dbReference>
<proteinExistence type="inferred from homology"/>
<dbReference type="PANTHER" id="PTHR46193">
    <property type="entry name" value="6-PHOSPHOGLUCONATE PHOSPHATASE"/>
    <property type="match status" value="1"/>
</dbReference>
<dbReference type="EMBL" id="BAAAUF010000050">
    <property type="protein sequence ID" value="GAA3062069.1"/>
    <property type="molecule type" value="Genomic_DNA"/>
</dbReference>
<dbReference type="Gene3D" id="3.40.50.1000">
    <property type="entry name" value="HAD superfamily/HAD-like"/>
    <property type="match status" value="1"/>
</dbReference>
<organism evidence="6 7">
    <name type="scientific">Streptomyces glomeratus</name>
    <dbReference type="NCBI Taxonomy" id="284452"/>
    <lineage>
        <taxon>Bacteria</taxon>
        <taxon>Bacillati</taxon>
        <taxon>Actinomycetota</taxon>
        <taxon>Actinomycetes</taxon>
        <taxon>Kitasatosporales</taxon>
        <taxon>Streptomycetaceae</taxon>
        <taxon>Streptomyces</taxon>
    </lineage>
</organism>
<dbReference type="SFLD" id="SFLDS00003">
    <property type="entry name" value="Haloacid_Dehalogenase"/>
    <property type="match status" value="1"/>
</dbReference>
<gene>
    <name evidence="6" type="ORF">GCM10010448_51770</name>
</gene>
<feature type="region of interest" description="Disordered" evidence="5">
    <location>
        <begin position="222"/>
        <end position="263"/>
    </location>
</feature>
<dbReference type="SUPFAM" id="SSF56784">
    <property type="entry name" value="HAD-like"/>
    <property type="match status" value="1"/>
</dbReference>
<evidence type="ECO:0000256" key="5">
    <source>
        <dbReference type="SAM" id="MobiDB-lite"/>
    </source>
</evidence>
<dbReference type="InterPro" id="IPR041492">
    <property type="entry name" value="HAD_2"/>
</dbReference>
<dbReference type="InterPro" id="IPR006439">
    <property type="entry name" value="HAD-SF_hydro_IA"/>
</dbReference>
<dbReference type="InterPro" id="IPR023198">
    <property type="entry name" value="PGP-like_dom2"/>
</dbReference>
<evidence type="ECO:0000256" key="3">
    <source>
        <dbReference type="ARBA" id="ARBA00022723"/>
    </source>
</evidence>
<evidence type="ECO:0000313" key="6">
    <source>
        <dbReference type="EMBL" id="GAA3062069.1"/>
    </source>
</evidence>
<dbReference type="InterPro" id="IPR051600">
    <property type="entry name" value="Beta-PGM-like"/>
</dbReference>
<evidence type="ECO:0000256" key="2">
    <source>
        <dbReference type="ARBA" id="ARBA00006171"/>
    </source>
</evidence>
<sequence>MTTQRIFDWTPQAVVFDCDGTLVDSERHWQQARDIVLRENGAAPDPEFTERSKGLHYTECGALMARLAGRPDAGEEMTRHLLATFRALVAQCPVAVRGAPGLVTSLSRSAPLAVASNCPADVVEFSLQSVGLRQRFRHIVVPGPGVRPKPSPDTYAEAVRRLGAECRNALAVEDSLNGLKAAAGAGLRVIGVGRNPRPEALALADLWVDTLEDPDLVAWAKSRPAARRQEARRQEAGAPHTAPVRPKIPQQGGRAQSGARTAP</sequence>
<name>A0ABP6LUW1_9ACTN</name>
<evidence type="ECO:0000256" key="1">
    <source>
        <dbReference type="ARBA" id="ARBA00001946"/>
    </source>
</evidence>
<keyword evidence="3" id="KW-0479">Metal-binding</keyword>
<reference evidence="7" key="1">
    <citation type="journal article" date="2019" name="Int. J. Syst. Evol. Microbiol.">
        <title>The Global Catalogue of Microorganisms (GCM) 10K type strain sequencing project: providing services to taxonomists for standard genome sequencing and annotation.</title>
        <authorList>
            <consortium name="The Broad Institute Genomics Platform"/>
            <consortium name="The Broad Institute Genome Sequencing Center for Infectious Disease"/>
            <person name="Wu L."/>
            <person name="Ma J."/>
        </authorList>
    </citation>
    <scope>NUCLEOTIDE SEQUENCE [LARGE SCALE GENOMIC DNA]</scope>
    <source>
        <strain evidence="7">JCM 9091</strain>
    </source>
</reference>
<accession>A0ABP6LUW1</accession>
<dbReference type="NCBIfam" id="TIGR01509">
    <property type="entry name" value="HAD-SF-IA-v3"/>
    <property type="match status" value="1"/>
</dbReference>
<dbReference type="Proteomes" id="UP001501532">
    <property type="component" value="Unassembled WGS sequence"/>
</dbReference>
<dbReference type="InterPro" id="IPR036412">
    <property type="entry name" value="HAD-like_sf"/>
</dbReference>
<comment type="caution">
    <text evidence="6">The sequence shown here is derived from an EMBL/GenBank/DDBJ whole genome shotgun (WGS) entry which is preliminary data.</text>
</comment>
<evidence type="ECO:0000313" key="7">
    <source>
        <dbReference type="Proteomes" id="UP001501532"/>
    </source>
</evidence>
<dbReference type="SFLD" id="SFLDG01129">
    <property type="entry name" value="C1.5:_HAD__Beta-PGM__Phosphata"/>
    <property type="match status" value="1"/>
</dbReference>